<dbReference type="OrthoDB" id="10039566at2759"/>
<keyword evidence="2" id="KW-0812">Transmembrane</keyword>
<feature type="compositionally biased region" description="Low complexity" evidence="1">
    <location>
        <begin position="1575"/>
        <end position="1653"/>
    </location>
</feature>
<feature type="region of interest" description="Disordered" evidence="1">
    <location>
        <begin position="1575"/>
        <end position="1662"/>
    </location>
</feature>
<dbReference type="Pfam" id="PF12505">
    <property type="entry name" value="DUF3712"/>
    <property type="match status" value="4"/>
</dbReference>
<evidence type="ECO:0000256" key="2">
    <source>
        <dbReference type="SAM" id="Phobius"/>
    </source>
</evidence>
<dbReference type="EMBL" id="KV922008">
    <property type="protein sequence ID" value="ORE03319.1"/>
    <property type="molecule type" value="Genomic_DNA"/>
</dbReference>
<feature type="transmembrane region" description="Helical" evidence="2">
    <location>
        <begin position="62"/>
        <end position="86"/>
    </location>
</feature>
<dbReference type="InterPro" id="IPR022185">
    <property type="entry name" value="DUF3712"/>
</dbReference>
<reference evidence="3" key="1">
    <citation type="journal article" date="2016" name="Proc. Natl. Acad. Sci. U.S.A.">
        <title>Lipid metabolic changes in an early divergent fungus govern the establishment of a mutualistic symbiosis with endobacteria.</title>
        <authorList>
            <person name="Lastovetsky O.A."/>
            <person name="Gaspar M.L."/>
            <person name="Mondo S.J."/>
            <person name="LaButti K.M."/>
            <person name="Sandor L."/>
            <person name="Grigoriev I.V."/>
            <person name="Henry S.A."/>
            <person name="Pawlowska T.E."/>
        </authorList>
    </citation>
    <scope>NUCLEOTIDE SEQUENCE [LARGE SCALE GENOMIC DNA]</scope>
    <source>
        <strain evidence="3">ATCC 52814</strain>
    </source>
</reference>
<name>A0A1X0QU95_RHIZD</name>
<proteinExistence type="predicted"/>
<protein>
    <submittedName>
        <fullName evidence="3">Uncharacterized protein</fullName>
    </submittedName>
</protein>
<dbReference type="PANTHER" id="PTHR35895:SF1">
    <property type="entry name" value="LIPID-BINDING SERUM GLYCOPROTEIN C-TERMINAL DOMAIN-CONTAINING PROTEIN"/>
    <property type="match status" value="1"/>
</dbReference>
<evidence type="ECO:0000313" key="3">
    <source>
        <dbReference type="EMBL" id="ORE03319.1"/>
    </source>
</evidence>
<dbReference type="PANTHER" id="PTHR35895">
    <property type="entry name" value="CHROMOSOME 16, WHOLE GENOME SHOTGUN SEQUENCE"/>
    <property type="match status" value="1"/>
</dbReference>
<gene>
    <name evidence="3" type="ORF">BCV72DRAFT_264629</name>
</gene>
<keyword evidence="2" id="KW-1133">Transmembrane helix</keyword>
<sequence>MPNSTNSGQHLALDENQNYVHEYTTHETYQDVAARNTDADFEQYYEKPAMPQKKPFYKNKKYWIICSVITVIVVVVVILLVLFVAFPKIAQHTMNQSRIEVNAAQITFEPPPGSSLQPVAGADPNSTFYMHMVTDLKNTGPFSANIQFNDDVQVLFNNTVLGTITLPDTHISGGHGSIDTVTLFKIADVAAFSSFSKYMLANEKFTWTLDGKARITALSRTAEVSMKKDITLEGMNGFPQVRINSFQLPGDAPTGGILLELGTVLTSPSPIGVQLGHIEMDVSYDGVDLGIVKADNVILQKGDNDIVLKGTLKSQANDPVAQEKVGKLFSNYIAGLVSNTTATGVSAAPNGKDSITWLSEGLRSVVLHVALGADKPLKIMNAVNMGYLDLAFQSNAPYSPSLRAPAVTAGYSMPFGFALNITEVTQNITLGLNKSGTFEPFAVLNVPYVPSTSDQSSGKLQFAIPQGSIAGIPGKESTFNEYTFGLTSSGNYTFVVAGNATTKVNTTIGPLVLSGINFELPTSIHGLEFLNSSATVINSLDVTGGQSDYLELAINVTINNPSDFSIATGDASFDMIAASTQLGKVILRNLTLNRGANTILAAAQFDPKSSQTGQSLLSNFVMGQDNTVEIQGNANSSSIVSLAEGLSVISLSSQLPGLKVALIQGSSLVVPPNAANDGMVNVKVSIANPFSAGMTITKVTSAVTYNGMPVGNIDQDISNNPIVIPGKSTVQSGDLSMQMNIEPGAVALLLRTLAVNANLNTRPLDALLTVGGFSIDGQEQVSADPELFNGFNISSFVMDAMKILKVDLTLASSLKIGQYDNTLTFSQSAVQTSTDSTVTSLIPIVGQKIVQQIVDASVLAFDSIIMSEPTESSFKVQMKGSITKTGPMAASISFPTPLTVSWQGKILGHVSMPTIEAKPGSGATFDVNGEFSIADSGSMTAFATYMINNGNFEWEITSDDVNVNALGFTFGKIKMHKFVTLSGANGFKDAVKINKFDLPRNNANNNGIVITVDSVISNPSQVGFNFASVAFDSYYKDIKLGPLRSVGAAVFPPKGSNGMNMEGELVKQDSEKGLAAVTEVFMNYLSEKDSILTVKGVSASGPNGPVSWLSTAFKTLEIKNVVLPRPTTKPNLITSVNMNDLQMDFTKNPFAAPAGSKDVVAKINSPFAFPLGISSMNMKVDATSEGQKVANLDVPNVPATSTPDNVVHAGFSDVPFKVYSGAEATFTKFVGGLTLLPKVGFGLAGVVNSVANTAIGPIHLNNIPFNVETSLNGFAGFGGTSEILSLKVVGGYPTYIAVELVIALNNPSNITITTNDLTFDVVMDATGSSIGSVTLSKPTILPGRNEMKANMKMTGTDLLSLSRALTNYLTGQTTALTVKGTEKSTDIIPLQPGLSKVQLKTSMVGIPPSLVVESQMQLAGLTSVNIWVKFYNPLDTVYTVAAVDTLAYFTDKTGKYQLLGTIQGAFNPAVTVPPKGTAISENPVTMKLASLGVGLSFIMLPEDQKKVDLIQNVTVVVGEGFKGGMHYEQKSVPVVNRPASAEIQAMVNSMLSSAAPSSGISSATSTVLPTTTAATPAVTMTATPETTVEPSSTTTTAASPNATTTKVEPTTSSNTTPQATTPAATVEAASNDNKPSDTNSTPSSGTSNSGSSPVAKEFVWPF</sequence>
<evidence type="ECO:0000256" key="1">
    <source>
        <dbReference type="SAM" id="MobiDB-lite"/>
    </source>
</evidence>
<dbReference type="InterPro" id="IPR046368">
    <property type="entry name" value="Tag1"/>
</dbReference>
<dbReference type="GO" id="GO:0000329">
    <property type="term" value="C:fungal-type vacuole membrane"/>
    <property type="evidence" value="ECO:0007669"/>
    <property type="project" value="InterPro"/>
</dbReference>
<accession>A0A1X0QU95</accession>
<dbReference type="Proteomes" id="UP000242414">
    <property type="component" value="Unassembled WGS sequence"/>
</dbReference>
<dbReference type="VEuPathDB" id="FungiDB:BCV72DRAFT_264629"/>
<organism evidence="3">
    <name type="scientific">Rhizopus microsporus var. microsporus</name>
    <dbReference type="NCBI Taxonomy" id="86635"/>
    <lineage>
        <taxon>Eukaryota</taxon>
        <taxon>Fungi</taxon>
        <taxon>Fungi incertae sedis</taxon>
        <taxon>Mucoromycota</taxon>
        <taxon>Mucoromycotina</taxon>
        <taxon>Mucoromycetes</taxon>
        <taxon>Mucorales</taxon>
        <taxon>Mucorineae</taxon>
        <taxon>Rhizopodaceae</taxon>
        <taxon>Rhizopus</taxon>
    </lineage>
</organism>
<keyword evidence="2" id="KW-0472">Membrane</keyword>